<feature type="compositionally biased region" description="Low complexity" evidence="9">
    <location>
        <begin position="288"/>
        <end position="301"/>
    </location>
</feature>
<evidence type="ECO:0000256" key="1">
    <source>
        <dbReference type="ARBA" id="ARBA00004496"/>
    </source>
</evidence>
<evidence type="ECO:0000256" key="9">
    <source>
        <dbReference type="SAM" id="MobiDB-lite"/>
    </source>
</evidence>
<dbReference type="Proteomes" id="UP001054857">
    <property type="component" value="Unassembled WGS sequence"/>
</dbReference>
<comment type="caution">
    <text evidence="10">The sequence shown here is derived from an EMBL/GenBank/DDBJ whole genome shotgun (WGS) entry which is preliminary data.</text>
</comment>
<dbReference type="PANTHER" id="PTHR21237:SF40">
    <property type="entry name" value="CELL CYCLE AND APOPTOSIS REGULATOR PROTEIN 2"/>
    <property type="match status" value="1"/>
</dbReference>
<organism evidence="10 11">
    <name type="scientific">Astrephomene gubernaculifera</name>
    <dbReference type="NCBI Taxonomy" id="47775"/>
    <lineage>
        <taxon>Eukaryota</taxon>
        <taxon>Viridiplantae</taxon>
        <taxon>Chlorophyta</taxon>
        <taxon>core chlorophytes</taxon>
        <taxon>Chlorophyceae</taxon>
        <taxon>CS clade</taxon>
        <taxon>Chlamydomonadales</taxon>
        <taxon>Astrephomenaceae</taxon>
        <taxon>Astrephomene</taxon>
    </lineage>
</organism>
<feature type="compositionally biased region" description="Acidic residues" evidence="9">
    <location>
        <begin position="350"/>
        <end position="371"/>
    </location>
</feature>
<evidence type="ECO:0000256" key="3">
    <source>
        <dbReference type="ARBA" id="ARBA00011738"/>
    </source>
</evidence>
<evidence type="ECO:0000256" key="4">
    <source>
        <dbReference type="ARBA" id="ARBA00022490"/>
    </source>
</evidence>
<name>A0AAD3DNZ6_9CHLO</name>
<accession>A0AAD3DNZ6</accession>
<dbReference type="GO" id="GO:0006457">
    <property type="term" value="P:protein folding"/>
    <property type="evidence" value="ECO:0007669"/>
    <property type="project" value="InterPro"/>
</dbReference>
<evidence type="ECO:0000256" key="8">
    <source>
        <dbReference type="RuleBase" id="RU004478"/>
    </source>
</evidence>
<feature type="compositionally biased region" description="Acidic residues" evidence="9">
    <location>
        <begin position="250"/>
        <end position="261"/>
    </location>
</feature>
<sequence length="643" mass="70980">ACGVRPSGSWMQSFVDRCEELLGEMSPRELAGLPVSLARLGAHPGRSWLGTYLDVLQEREAEFSQAEVSEAVRAVASLDRPFLLAWRQAAMLRRQEQERERQQQQQQARAAAAAAAAAEGTEAAHAGKHQQQHHQQQLEREEEQQEEPQQRSPAAADALASVDEMLSLPYDNYAVFESGGDVVQSEEAGDVVPVLPPMHPKQLSMEESAQKTPDQPGSGDQGSSDQRNSSSLPPLQPSPSAVAAVRPIELEVDSPSDEEEEELRKAGSHNSSPEGASKASAAPESVTSALSSSSSSAPASSRQLPGSYSIDGYYSPTSYDEYGYLYGDEDEAEEEEQAEAEVEAVVSPVVEEEEEEQQQVEESADKEEDAQAEPNTVEAEAQAEVEVGQQEEDEGSREEEEGEGGNNVDVTHQQQQQQGAERQPLLSAEELARARALRSLLLERYEAVEEAVREHQQLQALQKLQQEQQQKQKRRRWFAGPSPSKEKEQEKEEEAVAVAEAKLRAAREQLQRLQSDFANFKRRAQTEREQATARAKADVLKPLLGIADNFARAATQIKPKSGGERAVHEAYQAINAQLTQLLREQGLEEVGEEGEMFDPNLHEAVMREDRDDVEDGTVTCVFQKGYRIGELLIRPALVKVAYR</sequence>
<evidence type="ECO:0000256" key="2">
    <source>
        <dbReference type="ARBA" id="ARBA00009054"/>
    </source>
</evidence>
<dbReference type="InterPro" id="IPR013805">
    <property type="entry name" value="GrpE_CC"/>
</dbReference>
<keyword evidence="5" id="KW-0346">Stress response</keyword>
<comment type="subcellular location">
    <subcellularLocation>
        <location evidence="1">Cytoplasm</location>
    </subcellularLocation>
    <subcellularLocation>
        <location evidence="7">Mitochondrion matrix</location>
    </subcellularLocation>
</comment>
<dbReference type="PRINTS" id="PR00773">
    <property type="entry name" value="GRPEPROTEIN"/>
</dbReference>
<feature type="region of interest" description="Disordered" evidence="9">
    <location>
        <begin position="472"/>
        <end position="493"/>
    </location>
</feature>
<dbReference type="EMBL" id="BMAR01000007">
    <property type="protein sequence ID" value="GFR44252.1"/>
    <property type="molecule type" value="Genomic_DNA"/>
</dbReference>
<dbReference type="GO" id="GO:0051087">
    <property type="term" value="F:protein-folding chaperone binding"/>
    <property type="evidence" value="ECO:0007669"/>
    <property type="project" value="InterPro"/>
</dbReference>
<dbReference type="SUPFAM" id="SSF51064">
    <property type="entry name" value="Head domain of nucleotide exchange factor GrpE"/>
    <property type="match status" value="1"/>
</dbReference>
<evidence type="ECO:0000256" key="6">
    <source>
        <dbReference type="ARBA" id="ARBA00023186"/>
    </source>
</evidence>
<dbReference type="GO" id="GO:0000774">
    <property type="term" value="F:adenyl-nucleotide exchange factor activity"/>
    <property type="evidence" value="ECO:0007669"/>
    <property type="project" value="InterPro"/>
</dbReference>
<keyword evidence="6 7" id="KW-0143">Chaperone</keyword>
<protein>
    <recommendedName>
        <fullName evidence="7">GrpE protein homolog</fullName>
    </recommendedName>
</protein>
<comment type="function">
    <text evidence="7">Essential component of the PAM complex, a complex required for the translocation of transit peptide-containing proteins from the inner membrane into the mitochondrial matrix in an ATP-dependent manner.</text>
</comment>
<dbReference type="GO" id="GO:0042803">
    <property type="term" value="F:protein homodimerization activity"/>
    <property type="evidence" value="ECO:0007669"/>
    <property type="project" value="InterPro"/>
</dbReference>
<feature type="compositionally biased region" description="Polar residues" evidence="9">
    <location>
        <begin position="205"/>
        <end position="215"/>
    </location>
</feature>
<keyword evidence="11" id="KW-1185">Reference proteome</keyword>
<dbReference type="CDD" id="cd00446">
    <property type="entry name" value="GrpE"/>
    <property type="match status" value="1"/>
</dbReference>
<dbReference type="HAMAP" id="MF_01151">
    <property type="entry name" value="GrpE"/>
    <property type="match status" value="1"/>
</dbReference>
<keyword evidence="4" id="KW-0963">Cytoplasm</keyword>
<comment type="similarity">
    <text evidence="2 8">Belongs to the GrpE family.</text>
</comment>
<evidence type="ECO:0000313" key="10">
    <source>
        <dbReference type="EMBL" id="GFR44252.1"/>
    </source>
</evidence>
<dbReference type="Gene3D" id="2.30.22.10">
    <property type="entry name" value="Head domain of nucleotide exchange factor GrpE"/>
    <property type="match status" value="1"/>
</dbReference>
<dbReference type="Gene3D" id="3.90.20.20">
    <property type="match status" value="1"/>
</dbReference>
<evidence type="ECO:0000256" key="7">
    <source>
        <dbReference type="RuleBase" id="RU000640"/>
    </source>
</evidence>
<dbReference type="SUPFAM" id="SSF58014">
    <property type="entry name" value="Coiled-coil domain of nucleotide exchange factor GrpE"/>
    <property type="match status" value="1"/>
</dbReference>
<gene>
    <name evidence="10" type="ORF">Agub_g5454</name>
</gene>
<evidence type="ECO:0000256" key="5">
    <source>
        <dbReference type="ARBA" id="ARBA00023016"/>
    </source>
</evidence>
<evidence type="ECO:0000313" key="11">
    <source>
        <dbReference type="Proteomes" id="UP001054857"/>
    </source>
</evidence>
<reference evidence="10 11" key="1">
    <citation type="journal article" date="2021" name="Sci. Rep.">
        <title>Genome sequencing of the multicellular alga Astrephomene provides insights into convergent evolution of germ-soma differentiation.</title>
        <authorList>
            <person name="Yamashita S."/>
            <person name="Yamamoto K."/>
            <person name="Matsuzaki R."/>
            <person name="Suzuki S."/>
            <person name="Yamaguchi H."/>
            <person name="Hirooka S."/>
            <person name="Minakuchi Y."/>
            <person name="Miyagishima S."/>
            <person name="Kawachi M."/>
            <person name="Toyoda A."/>
            <person name="Nozaki H."/>
        </authorList>
    </citation>
    <scope>NUCLEOTIDE SEQUENCE [LARGE SCALE GENOMIC DNA]</scope>
    <source>
        <strain evidence="10 11">NIES-4017</strain>
    </source>
</reference>
<feature type="compositionally biased region" description="Acidic residues" evidence="9">
    <location>
        <begin position="389"/>
        <end position="403"/>
    </location>
</feature>
<dbReference type="GO" id="GO:0051082">
    <property type="term" value="F:unfolded protein binding"/>
    <property type="evidence" value="ECO:0007669"/>
    <property type="project" value="TreeGrafter"/>
</dbReference>
<feature type="region of interest" description="Disordered" evidence="9">
    <location>
        <begin position="192"/>
        <end position="426"/>
    </location>
</feature>
<dbReference type="InterPro" id="IPR000740">
    <property type="entry name" value="GrpE"/>
</dbReference>
<feature type="compositionally biased region" description="Low complexity" evidence="9">
    <location>
        <begin position="377"/>
        <end position="388"/>
    </location>
</feature>
<feature type="non-terminal residue" evidence="10">
    <location>
        <position position="643"/>
    </location>
</feature>
<feature type="compositionally biased region" description="Acidic residues" evidence="9">
    <location>
        <begin position="327"/>
        <end position="342"/>
    </location>
</feature>
<proteinExistence type="inferred from homology"/>
<dbReference type="PROSITE" id="PS01071">
    <property type="entry name" value="GRPE"/>
    <property type="match status" value="1"/>
</dbReference>
<feature type="region of interest" description="Disordered" evidence="9">
    <location>
        <begin position="95"/>
        <end position="157"/>
    </location>
</feature>
<keyword evidence="7" id="KW-0496">Mitochondrion</keyword>
<dbReference type="FunFam" id="2.30.22.10:FF:000001">
    <property type="entry name" value="Protein GrpE"/>
    <property type="match status" value="1"/>
</dbReference>
<comment type="subunit">
    <text evidence="3">Homodimer.</text>
</comment>
<dbReference type="Pfam" id="PF01025">
    <property type="entry name" value="GrpE"/>
    <property type="match status" value="1"/>
</dbReference>
<dbReference type="GO" id="GO:0005759">
    <property type="term" value="C:mitochondrial matrix"/>
    <property type="evidence" value="ECO:0007669"/>
    <property type="project" value="UniProtKB-SubCell"/>
</dbReference>
<dbReference type="PANTHER" id="PTHR21237">
    <property type="entry name" value="GRPE PROTEIN"/>
    <property type="match status" value="1"/>
</dbReference>
<dbReference type="InterPro" id="IPR009012">
    <property type="entry name" value="GrpE_head"/>
</dbReference>
<feature type="compositionally biased region" description="Low complexity" evidence="9">
    <location>
        <begin position="103"/>
        <end position="124"/>
    </location>
</feature>
<dbReference type="AlphaFoldDB" id="A0AAD3DNZ6"/>